<evidence type="ECO:0000256" key="4">
    <source>
        <dbReference type="ARBA" id="ARBA00023027"/>
    </source>
</evidence>
<proteinExistence type="inferred from homology"/>
<accession>A0A1T4V0I6</accession>
<name>A0A1T4V0I6_9GAMM</name>
<dbReference type="Gene3D" id="3.40.50.1970">
    <property type="match status" value="1"/>
</dbReference>
<dbReference type="GO" id="GO:0046872">
    <property type="term" value="F:metal ion binding"/>
    <property type="evidence" value="ECO:0007669"/>
    <property type="project" value="InterPro"/>
</dbReference>
<dbReference type="Pfam" id="PF00465">
    <property type="entry name" value="Fe-ADH"/>
    <property type="match status" value="1"/>
</dbReference>
<dbReference type="PANTHER" id="PTHR11496:SF102">
    <property type="entry name" value="ALCOHOL DEHYDROGENASE 4"/>
    <property type="match status" value="1"/>
</dbReference>
<sequence>MSVFSQGSIRKIVGGENSIAELPSLAKDLNAKNVVVVTDAGVFATGLVNKPIQLLKDAGLNVSVINDVPPEPSVAQVNHIYEQAKNFSCDLLVAVGGGSSMDTTKLVSLMLKNKCTLEEMVRGTKPVERGVPTLMVPTTAGTGSEATPNAIVLVPEENLKVGIVTDLMIADCVILDPAMTAGLPPHITANTGIDALCHLMECYISKKANPLSDTFALQGIKLVAQSIRECYKNGSNLKAREKMLLAACYGGICIASSSTTAIHALSYPLGGRYHIPHGLANAILMPLVMDANKDSCLDKYYDMAVAMELDVTGKTKEQVADMFVKELYAFNSDLNIKCNLQEKGISEDVIPELVEGASKVTRLLGNNPKAFTHEEMAEIYRKLIAANK</sequence>
<dbReference type="Pfam" id="PF25137">
    <property type="entry name" value="ADH_Fe_C"/>
    <property type="match status" value="1"/>
</dbReference>
<dbReference type="InterPro" id="IPR056798">
    <property type="entry name" value="ADH_Fe_C"/>
</dbReference>
<protein>
    <submittedName>
        <fullName evidence="7">Alcohol dehydrogenase, class IV</fullName>
    </submittedName>
</protein>
<dbReference type="FunFam" id="1.20.1090.10:FF:000001">
    <property type="entry name" value="Aldehyde-alcohol dehydrogenase"/>
    <property type="match status" value="1"/>
</dbReference>
<evidence type="ECO:0000256" key="1">
    <source>
        <dbReference type="ARBA" id="ARBA00001962"/>
    </source>
</evidence>
<comment type="similarity">
    <text evidence="2">Belongs to the iron-containing alcohol dehydrogenase family.</text>
</comment>
<evidence type="ECO:0000313" key="7">
    <source>
        <dbReference type="EMBL" id="SKA58416.1"/>
    </source>
</evidence>
<dbReference type="PROSITE" id="PS00913">
    <property type="entry name" value="ADH_IRON_1"/>
    <property type="match status" value="1"/>
</dbReference>
<comment type="cofactor">
    <cofactor evidence="1">
        <name>Fe cation</name>
        <dbReference type="ChEBI" id="CHEBI:24875"/>
    </cofactor>
</comment>
<dbReference type="EMBL" id="FUXX01000004">
    <property type="protein sequence ID" value="SKA58416.1"/>
    <property type="molecule type" value="Genomic_DNA"/>
</dbReference>
<organism evidence="7 8">
    <name type="scientific">Succinivibrio dextrinosolvens DSM 3072</name>
    <dbReference type="NCBI Taxonomy" id="1123324"/>
    <lineage>
        <taxon>Bacteria</taxon>
        <taxon>Pseudomonadati</taxon>
        <taxon>Pseudomonadota</taxon>
        <taxon>Gammaproteobacteria</taxon>
        <taxon>Aeromonadales</taxon>
        <taxon>Succinivibrionaceae</taxon>
        <taxon>Succinivibrio</taxon>
    </lineage>
</organism>
<dbReference type="RefSeq" id="WP_078928019.1">
    <property type="nucleotide sequence ID" value="NZ_FUXX01000004.1"/>
</dbReference>
<keyword evidence="3" id="KW-0560">Oxidoreductase</keyword>
<dbReference type="STRING" id="83771.SAMN02910357_01332"/>
<feature type="domain" description="Alcohol dehydrogenase iron-type/glycerol dehydrogenase GldA" evidence="5">
    <location>
        <begin position="11"/>
        <end position="177"/>
    </location>
</feature>
<dbReference type="GO" id="GO:0004022">
    <property type="term" value="F:alcohol dehydrogenase (NAD+) activity"/>
    <property type="evidence" value="ECO:0007669"/>
    <property type="project" value="TreeGrafter"/>
</dbReference>
<dbReference type="CDD" id="cd08551">
    <property type="entry name" value="Fe-ADH"/>
    <property type="match status" value="1"/>
</dbReference>
<feature type="domain" description="Fe-containing alcohol dehydrogenase-like C-terminal" evidence="6">
    <location>
        <begin position="188"/>
        <end position="383"/>
    </location>
</feature>
<evidence type="ECO:0000259" key="5">
    <source>
        <dbReference type="Pfam" id="PF00465"/>
    </source>
</evidence>
<dbReference type="PANTHER" id="PTHR11496">
    <property type="entry name" value="ALCOHOL DEHYDROGENASE"/>
    <property type="match status" value="1"/>
</dbReference>
<dbReference type="Gene3D" id="1.20.1090.10">
    <property type="entry name" value="Dehydroquinate synthase-like - alpha domain"/>
    <property type="match status" value="1"/>
</dbReference>
<dbReference type="FunFam" id="3.40.50.1970:FF:000003">
    <property type="entry name" value="Alcohol dehydrogenase, iron-containing"/>
    <property type="match status" value="1"/>
</dbReference>
<keyword evidence="8" id="KW-1185">Reference proteome</keyword>
<gene>
    <name evidence="7" type="ORF">SAMN02745213_00434</name>
</gene>
<dbReference type="AlphaFoldDB" id="A0A1T4V0I6"/>
<dbReference type="Proteomes" id="UP000242432">
    <property type="component" value="Unassembled WGS sequence"/>
</dbReference>
<keyword evidence="4" id="KW-0520">NAD</keyword>
<evidence type="ECO:0000256" key="2">
    <source>
        <dbReference type="ARBA" id="ARBA00007358"/>
    </source>
</evidence>
<evidence type="ECO:0000256" key="3">
    <source>
        <dbReference type="ARBA" id="ARBA00023002"/>
    </source>
</evidence>
<dbReference type="SUPFAM" id="SSF56796">
    <property type="entry name" value="Dehydroquinate synthase-like"/>
    <property type="match status" value="1"/>
</dbReference>
<evidence type="ECO:0000313" key="8">
    <source>
        <dbReference type="Proteomes" id="UP000242432"/>
    </source>
</evidence>
<dbReference type="InterPro" id="IPR039697">
    <property type="entry name" value="Alcohol_dehydrogenase_Fe"/>
</dbReference>
<reference evidence="8" key="1">
    <citation type="submission" date="2017-02" db="EMBL/GenBank/DDBJ databases">
        <authorList>
            <person name="Varghese N."/>
            <person name="Submissions S."/>
        </authorList>
    </citation>
    <scope>NUCLEOTIDE SEQUENCE [LARGE SCALE GENOMIC DNA]</scope>
    <source>
        <strain evidence="8">DSM 3072</strain>
    </source>
</reference>
<evidence type="ECO:0000259" key="6">
    <source>
        <dbReference type="Pfam" id="PF25137"/>
    </source>
</evidence>
<dbReference type="InterPro" id="IPR018211">
    <property type="entry name" value="ADH_Fe_CS"/>
</dbReference>
<dbReference type="InterPro" id="IPR001670">
    <property type="entry name" value="ADH_Fe/GldA"/>
</dbReference>